<dbReference type="GeneID" id="68104435"/>
<protein>
    <recommendedName>
        <fullName evidence="1">DUF4116 domain-containing protein</fullName>
    </recommendedName>
</protein>
<reference evidence="2 3" key="1">
    <citation type="journal article" date="2018" name="BMC Genomics">
        <title>The genome of Naegleria lovaniensis, the basis for a comparative approach to unravel pathogenicity factors of the human pathogenic amoeba N. fowleri.</title>
        <authorList>
            <person name="Liechti N."/>
            <person name="Schurch N."/>
            <person name="Bruggmann R."/>
            <person name="Wittwer M."/>
        </authorList>
    </citation>
    <scope>NUCLEOTIDE SEQUENCE [LARGE SCALE GENOMIC DNA]</scope>
    <source>
        <strain evidence="2 3">ATCC 30569</strain>
    </source>
</reference>
<organism evidence="2 3">
    <name type="scientific">Naegleria lovaniensis</name>
    <name type="common">Amoeba</name>
    <dbReference type="NCBI Taxonomy" id="51637"/>
    <lineage>
        <taxon>Eukaryota</taxon>
        <taxon>Discoba</taxon>
        <taxon>Heterolobosea</taxon>
        <taxon>Tetramitia</taxon>
        <taxon>Eutetramitia</taxon>
        <taxon>Vahlkampfiidae</taxon>
        <taxon>Naegleria</taxon>
    </lineage>
</organism>
<comment type="caution">
    <text evidence="2">The sequence shown here is derived from an EMBL/GenBank/DDBJ whole genome shotgun (WGS) entry which is preliminary data.</text>
</comment>
<evidence type="ECO:0000313" key="3">
    <source>
        <dbReference type="Proteomes" id="UP000816034"/>
    </source>
</evidence>
<dbReference type="Pfam" id="PF13475">
    <property type="entry name" value="DUF4116"/>
    <property type="match status" value="1"/>
</dbReference>
<name>A0AA88GDQ6_NAELO</name>
<gene>
    <name evidence="2" type="ORF">C9374_011981</name>
</gene>
<sequence length="103" mass="11935">MQNKEIVLEASMQDASDVQYIPEELINDKEFMMQLVSRNGHVLKHLPSQLQADTDLIVRAVIHSGYATIYCEELLQVRMQHYYFGAYLGKPETSRKVCFHVTM</sequence>
<dbReference type="AlphaFoldDB" id="A0AA88GDQ6"/>
<dbReference type="RefSeq" id="XP_044542866.1">
    <property type="nucleotide sequence ID" value="XM_044687696.1"/>
</dbReference>
<dbReference type="EMBL" id="PYSW02000052">
    <property type="protein sequence ID" value="KAG2373692.1"/>
    <property type="molecule type" value="Genomic_DNA"/>
</dbReference>
<proteinExistence type="predicted"/>
<evidence type="ECO:0000259" key="1">
    <source>
        <dbReference type="Pfam" id="PF13475"/>
    </source>
</evidence>
<feature type="domain" description="DUF4116" evidence="1">
    <location>
        <begin position="3"/>
        <end position="51"/>
    </location>
</feature>
<keyword evidence="3" id="KW-1185">Reference proteome</keyword>
<evidence type="ECO:0000313" key="2">
    <source>
        <dbReference type="EMBL" id="KAG2373692.1"/>
    </source>
</evidence>
<dbReference type="InterPro" id="IPR025197">
    <property type="entry name" value="DUF4116"/>
</dbReference>
<accession>A0AA88GDQ6</accession>
<dbReference type="Proteomes" id="UP000816034">
    <property type="component" value="Unassembled WGS sequence"/>
</dbReference>